<gene>
    <name evidence="2" type="ORF">DRW41_16480</name>
</gene>
<sequence length="484" mass="55010">MELRMRKEDWLFLVACLGIGILAVEAFTWGRIGISYFVFIAAFYSVFFWRFRGFQFRHQRLGWLVLGAIWLLSASYFLFDSDVFYGLNILAIPALVVFHIALITGPKQAHWAHPVFLIYILKRIGASIAYNTAVARLFGRIAIRKTGGGKGVVAKKVLIGAVISLPVLAVVLNLLISADSQFERILSGFPDWFSIDGEMVFRIVASLIYTFAFFGYLQINLKRRLEIQQLKSGGPSGVVDPVTALTVLIILDAVYVLFVAVQFKYFFSGTLGEEFTYAEYARRGFFELVFVSLINLSVTIFVLTFSKIGGQRLWRTVQGALSILVVATGVILTSAFMRLMMYEAAYGFTFTRVLVHSFMIFLLVIFCYTFAKIWLARLSLLHFYFISALVFYTAINIVGVDKIVVERNLDRFEETGKIDLHYLAYMSDAGTLGLIKLYREQPETPGLRGLLLEKKKSLPESERWQSYNLTREKAKEALKQLQFD</sequence>
<feature type="transmembrane region" description="Helical" evidence="1">
    <location>
        <begin position="241"/>
        <end position="263"/>
    </location>
</feature>
<dbReference type="OrthoDB" id="9767931at2"/>
<organism evidence="2 3">
    <name type="scientific">Neobacillus piezotolerans</name>
    <dbReference type="NCBI Taxonomy" id="2259171"/>
    <lineage>
        <taxon>Bacteria</taxon>
        <taxon>Bacillati</taxon>
        <taxon>Bacillota</taxon>
        <taxon>Bacilli</taxon>
        <taxon>Bacillales</taxon>
        <taxon>Bacillaceae</taxon>
        <taxon>Neobacillus</taxon>
    </lineage>
</organism>
<proteinExistence type="predicted"/>
<feature type="transmembrane region" description="Helical" evidence="1">
    <location>
        <begin position="33"/>
        <end position="49"/>
    </location>
</feature>
<feature type="transmembrane region" description="Helical" evidence="1">
    <location>
        <begin position="85"/>
        <end position="104"/>
    </location>
</feature>
<feature type="transmembrane region" description="Helical" evidence="1">
    <location>
        <begin position="317"/>
        <end position="341"/>
    </location>
</feature>
<feature type="transmembrane region" description="Helical" evidence="1">
    <location>
        <begin position="116"/>
        <end position="138"/>
    </location>
</feature>
<accession>A0A3D8GNS8</accession>
<evidence type="ECO:0000256" key="1">
    <source>
        <dbReference type="SAM" id="Phobius"/>
    </source>
</evidence>
<evidence type="ECO:0000313" key="2">
    <source>
        <dbReference type="EMBL" id="RDU35736.1"/>
    </source>
</evidence>
<feature type="transmembrane region" description="Helical" evidence="1">
    <location>
        <begin position="353"/>
        <end position="375"/>
    </location>
</feature>
<feature type="transmembrane region" description="Helical" evidence="1">
    <location>
        <begin position="284"/>
        <end position="305"/>
    </location>
</feature>
<protein>
    <submittedName>
        <fullName evidence="2">DUF4173 domain-containing protein</fullName>
    </submittedName>
</protein>
<comment type="caution">
    <text evidence="2">The sequence shown here is derived from an EMBL/GenBank/DDBJ whole genome shotgun (WGS) entry which is preliminary data.</text>
</comment>
<keyword evidence="1" id="KW-0812">Transmembrane</keyword>
<dbReference type="RefSeq" id="WP_115453114.1">
    <property type="nucleotide sequence ID" value="NZ_QNQT01000008.1"/>
</dbReference>
<feature type="transmembrane region" description="Helical" evidence="1">
    <location>
        <begin position="158"/>
        <end position="178"/>
    </location>
</feature>
<feature type="transmembrane region" description="Helical" evidence="1">
    <location>
        <begin position="61"/>
        <end position="79"/>
    </location>
</feature>
<dbReference type="Proteomes" id="UP000257144">
    <property type="component" value="Unassembled WGS sequence"/>
</dbReference>
<name>A0A3D8GNS8_9BACI</name>
<dbReference type="InterPro" id="IPR025291">
    <property type="entry name" value="DUF4153"/>
</dbReference>
<keyword evidence="3" id="KW-1185">Reference proteome</keyword>
<dbReference type="AlphaFoldDB" id="A0A3D8GNS8"/>
<evidence type="ECO:0000313" key="3">
    <source>
        <dbReference type="Proteomes" id="UP000257144"/>
    </source>
</evidence>
<dbReference type="EMBL" id="QNQT01000008">
    <property type="protein sequence ID" value="RDU35736.1"/>
    <property type="molecule type" value="Genomic_DNA"/>
</dbReference>
<dbReference type="Pfam" id="PF13687">
    <property type="entry name" value="DUF4153"/>
    <property type="match status" value="1"/>
</dbReference>
<keyword evidence="1" id="KW-1133">Transmembrane helix</keyword>
<reference evidence="2 3" key="1">
    <citation type="submission" date="2018-07" db="EMBL/GenBank/DDBJ databases">
        <title>Bacillus sp. YLB-04 draft genome sequence.</title>
        <authorList>
            <person name="Yu L."/>
            <person name="Tang X."/>
        </authorList>
    </citation>
    <scope>NUCLEOTIDE SEQUENCE [LARGE SCALE GENOMIC DNA]</scope>
    <source>
        <strain evidence="2 3">YLB-04</strain>
    </source>
</reference>
<keyword evidence="1" id="KW-0472">Membrane</keyword>
<feature type="transmembrane region" description="Helical" evidence="1">
    <location>
        <begin position="199"/>
        <end position="221"/>
    </location>
</feature>
<feature type="transmembrane region" description="Helical" evidence="1">
    <location>
        <begin position="381"/>
        <end position="400"/>
    </location>
</feature>